<evidence type="ECO:0000313" key="2">
    <source>
        <dbReference type="Proteomes" id="UP001589710"/>
    </source>
</evidence>
<dbReference type="Proteomes" id="UP001589710">
    <property type="component" value="Unassembled WGS sequence"/>
</dbReference>
<evidence type="ECO:0000313" key="1">
    <source>
        <dbReference type="EMBL" id="MFB9577313.1"/>
    </source>
</evidence>
<organism evidence="1 2">
    <name type="scientific">Streptomyces yanii</name>
    <dbReference type="NCBI Taxonomy" id="78510"/>
    <lineage>
        <taxon>Bacteria</taxon>
        <taxon>Bacillati</taxon>
        <taxon>Actinomycetota</taxon>
        <taxon>Actinomycetes</taxon>
        <taxon>Kitasatosporales</taxon>
        <taxon>Streptomycetaceae</taxon>
        <taxon>Streptomyces</taxon>
    </lineage>
</organism>
<dbReference type="RefSeq" id="WP_208857661.1">
    <property type="nucleotide sequence ID" value="NZ_BAAAXD010000023.1"/>
</dbReference>
<reference evidence="1 2" key="1">
    <citation type="submission" date="2024-09" db="EMBL/GenBank/DDBJ databases">
        <authorList>
            <person name="Sun Q."/>
            <person name="Mori K."/>
        </authorList>
    </citation>
    <scope>NUCLEOTIDE SEQUENCE [LARGE SCALE GENOMIC DNA]</scope>
    <source>
        <strain evidence="1 2">JCM 3331</strain>
    </source>
</reference>
<name>A0ABV5RHG6_9ACTN</name>
<sequence length="54" mass="5810">MKTNESTSSFANAKSRVPLAEIDIRGVEATRKLDRVFSTSTGRSTKASTFSSAL</sequence>
<protein>
    <submittedName>
        <fullName evidence="1">FXSXX-COOH protein</fullName>
    </submittedName>
</protein>
<gene>
    <name evidence="1" type="ORF">ACFFTL_34845</name>
</gene>
<proteinExistence type="predicted"/>
<accession>A0ABV5RHG6</accession>
<dbReference type="EMBL" id="JBHMCG010000143">
    <property type="protein sequence ID" value="MFB9577313.1"/>
    <property type="molecule type" value="Genomic_DNA"/>
</dbReference>
<keyword evidence="2" id="KW-1185">Reference proteome</keyword>
<comment type="caution">
    <text evidence="1">The sequence shown here is derived from an EMBL/GenBank/DDBJ whole genome shotgun (WGS) entry which is preliminary data.</text>
</comment>